<reference evidence="1 2" key="1">
    <citation type="journal article" date="2013" name="PLoS Genet.">
        <title>The genome and development-dependent transcriptomes of Pyronema confluens: a window into fungal evolution.</title>
        <authorList>
            <person name="Traeger S."/>
            <person name="Altegoer F."/>
            <person name="Freitag M."/>
            <person name="Gabaldon T."/>
            <person name="Kempken F."/>
            <person name="Kumar A."/>
            <person name="Marcet-Houben M."/>
            <person name="Poggeler S."/>
            <person name="Stajich J.E."/>
            <person name="Nowrousian M."/>
        </authorList>
    </citation>
    <scope>NUCLEOTIDE SEQUENCE [LARGE SCALE GENOMIC DNA]</scope>
    <source>
        <strain evidence="2">CBS 100304</strain>
        <tissue evidence="1">Vegetative mycelium</tissue>
    </source>
</reference>
<organism evidence="1 2">
    <name type="scientific">Pyronema omphalodes (strain CBS 100304)</name>
    <name type="common">Pyronema confluens</name>
    <dbReference type="NCBI Taxonomy" id="1076935"/>
    <lineage>
        <taxon>Eukaryota</taxon>
        <taxon>Fungi</taxon>
        <taxon>Dikarya</taxon>
        <taxon>Ascomycota</taxon>
        <taxon>Pezizomycotina</taxon>
        <taxon>Pezizomycetes</taxon>
        <taxon>Pezizales</taxon>
        <taxon>Pyronemataceae</taxon>
        <taxon>Pyronema</taxon>
    </lineage>
</organism>
<accession>U4LVL6</accession>
<name>U4LVL6_PYROM</name>
<sequence>MVPALLIQQFDIELSPPTPQRPGLYSNT</sequence>
<keyword evidence="2" id="KW-1185">Reference proteome</keyword>
<gene>
    <name evidence="1" type="ORF">PCON_04167</name>
</gene>
<protein>
    <submittedName>
        <fullName evidence="1">Uncharacterized protein</fullName>
    </submittedName>
</protein>
<dbReference type="EMBL" id="HF936600">
    <property type="protein sequence ID" value="CCX34672.1"/>
    <property type="molecule type" value="Genomic_DNA"/>
</dbReference>
<proteinExistence type="predicted"/>
<dbReference type="Proteomes" id="UP000018144">
    <property type="component" value="Unassembled WGS sequence"/>
</dbReference>
<evidence type="ECO:0000313" key="1">
    <source>
        <dbReference type="EMBL" id="CCX34672.1"/>
    </source>
</evidence>
<dbReference type="AlphaFoldDB" id="U4LVL6"/>
<evidence type="ECO:0000313" key="2">
    <source>
        <dbReference type="Proteomes" id="UP000018144"/>
    </source>
</evidence>